<evidence type="ECO:0000313" key="4">
    <source>
        <dbReference type="EMBL" id="MBJ7594079.1"/>
    </source>
</evidence>
<accession>A0A934N5A0</accession>
<dbReference type="PANTHER" id="PTHR43046:SF16">
    <property type="entry name" value="ADP-RIBOSE PYROPHOSPHATASE YJHB-RELATED"/>
    <property type="match status" value="1"/>
</dbReference>
<name>A0A934N5A0_9BACT</name>
<reference evidence="4 5" key="1">
    <citation type="submission" date="2020-10" db="EMBL/GenBank/DDBJ databases">
        <title>Ca. Dormibacterota MAGs.</title>
        <authorList>
            <person name="Montgomery K."/>
        </authorList>
    </citation>
    <scope>NUCLEOTIDE SEQUENCE [LARGE SCALE GENOMIC DNA]</scope>
    <source>
        <strain evidence="4">SC8812_S17_18</strain>
    </source>
</reference>
<dbReference type="InterPro" id="IPR020476">
    <property type="entry name" value="Nudix_hydrolase"/>
</dbReference>
<evidence type="ECO:0000256" key="1">
    <source>
        <dbReference type="ARBA" id="ARBA00001946"/>
    </source>
</evidence>
<feature type="domain" description="Nudix hydrolase" evidence="3">
    <location>
        <begin position="19"/>
        <end position="151"/>
    </location>
</feature>
<comment type="caution">
    <text evidence="4">The sequence shown here is derived from an EMBL/GenBank/DDBJ whole genome shotgun (WGS) entry which is preliminary data.</text>
</comment>
<evidence type="ECO:0000313" key="5">
    <source>
        <dbReference type="Proteomes" id="UP000606991"/>
    </source>
</evidence>
<evidence type="ECO:0000259" key="3">
    <source>
        <dbReference type="PROSITE" id="PS51462"/>
    </source>
</evidence>
<dbReference type="SUPFAM" id="SSF55811">
    <property type="entry name" value="Nudix"/>
    <property type="match status" value="1"/>
</dbReference>
<organism evidence="4 5">
    <name type="scientific">Candidatus Aeolococcus gillhamiae</name>
    <dbReference type="NCBI Taxonomy" id="3127015"/>
    <lineage>
        <taxon>Bacteria</taxon>
        <taxon>Bacillati</taxon>
        <taxon>Candidatus Dormiibacterota</taxon>
        <taxon>Candidatus Dormibacteria</taxon>
        <taxon>Candidatus Aeolococcales</taxon>
        <taxon>Candidatus Aeolococcaceae</taxon>
        <taxon>Candidatus Aeolococcus</taxon>
    </lineage>
</organism>
<dbReference type="PANTHER" id="PTHR43046">
    <property type="entry name" value="GDP-MANNOSE MANNOSYL HYDROLASE"/>
    <property type="match status" value="1"/>
</dbReference>
<proteinExistence type="predicted"/>
<dbReference type="AlphaFoldDB" id="A0A934N5A0"/>
<dbReference type="Proteomes" id="UP000606991">
    <property type="component" value="Unassembled WGS sequence"/>
</dbReference>
<dbReference type="Gene3D" id="3.90.79.10">
    <property type="entry name" value="Nucleoside Triphosphate Pyrophosphohydrolase"/>
    <property type="match status" value="1"/>
</dbReference>
<comment type="cofactor">
    <cofactor evidence="1">
        <name>Mg(2+)</name>
        <dbReference type="ChEBI" id="CHEBI:18420"/>
    </cofactor>
</comment>
<dbReference type="InterPro" id="IPR015797">
    <property type="entry name" value="NUDIX_hydrolase-like_dom_sf"/>
</dbReference>
<protein>
    <submittedName>
        <fullName evidence="4">NUDIX domain-containing protein</fullName>
    </submittedName>
</protein>
<dbReference type="EMBL" id="JAEKNS010000050">
    <property type="protein sequence ID" value="MBJ7594079.1"/>
    <property type="molecule type" value="Genomic_DNA"/>
</dbReference>
<gene>
    <name evidence="4" type="ORF">JF886_04325</name>
</gene>
<dbReference type="Pfam" id="PF00293">
    <property type="entry name" value="NUDIX"/>
    <property type="match status" value="1"/>
</dbReference>
<evidence type="ECO:0000256" key="2">
    <source>
        <dbReference type="ARBA" id="ARBA00022801"/>
    </source>
</evidence>
<keyword evidence="2" id="KW-0378">Hydrolase</keyword>
<dbReference type="GO" id="GO:0016787">
    <property type="term" value="F:hydrolase activity"/>
    <property type="evidence" value="ECO:0007669"/>
    <property type="project" value="UniProtKB-KW"/>
</dbReference>
<dbReference type="InterPro" id="IPR000086">
    <property type="entry name" value="NUDIX_hydrolase_dom"/>
</dbReference>
<sequence>MPMSSYVQRLRDALGSDLLLLPAVVVLPRDPLQRLLLVRHVDTGSWAFLGGGVEPGETPELAGVREVAEEIGLEVELGRLLTVVGGQRFEVTYQNGDRVAYMAAVYEAQVVGGDLQPDGTEVSEAQWFGQEQLTALDLTRFARNLAEDLRLAR</sequence>
<dbReference type="PROSITE" id="PS51462">
    <property type="entry name" value="NUDIX"/>
    <property type="match status" value="1"/>
</dbReference>
<dbReference type="PRINTS" id="PR00502">
    <property type="entry name" value="NUDIXFAMILY"/>
</dbReference>